<name>A0A2I0QZT2_9FLAO</name>
<evidence type="ECO:0000313" key="2">
    <source>
        <dbReference type="EMBL" id="PKR79805.1"/>
    </source>
</evidence>
<feature type="chain" id="PRO_5014173589" evidence="1">
    <location>
        <begin position="21"/>
        <end position="377"/>
    </location>
</feature>
<dbReference type="AlphaFoldDB" id="A0A2I0QZT2"/>
<dbReference type="EMBL" id="PJNI01000018">
    <property type="protein sequence ID" value="PKR79805.1"/>
    <property type="molecule type" value="Genomic_DNA"/>
</dbReference>
<comment type="caution">
    <text evidence="2">The sequence shown here is derived from an EMBL/GenBank/DDBJ whole genome shotgun (WGS) entry which is preliminary data.</text>
</comment>
<dbReference type="Proteomes" id="UP000236654">
    <property type="component" value="Unassembled WGS sequence"/>
</dbReference>
<organism evidence="2 3">
    <name type="scientific">Brumimicrobium salinarum</name>
    <dbReference type="NCBI Taxonomy" id="2058658"/>
    <lineage>
        <taxon>Bacteria</taxon>
        <taxon>Pseudomonadati</taxon>
        <taxon>Bacteroidota</taxon>
        <taxon>Flavobacteriia</taxon>
        <taxon>Flavobacteriales</taxon>
        <taxon>Crocinitomicaceae</taxon>
        <taxon>Brumimicrobium</taxon>
    </lineage>
</organism>
<protein>
    <submittedName>
        <fullName evidence="2">Uncharacterized protein</fullName>
    </submittedName>
</protein>
<dbReference type="RefSeq" id="WP_101335520.1">
    <property type="nucleotide sequence ID" value="NZ_PJNI01000018.1"/>
</dbReference>
<keyword evidence="3" id="KW-1185">Reference proteome</keyword>
<feature type="signal peptide" evidence="1">
    <location>
        <begin position="1"/>
        <end position="20"/>
    </location>
</feature>
<sequence length="377" mass="44031">MKRIIQLFSLLSFVFSSPFASGQKNEHQLHFQLKSNGISIPLIKSNRYETTQIGEIKKVFESGTYYRLFEVEVITNDTSDLVPVSNHKWQSAALTLRVKEKYQVIISSSEGNLNQAPKKMILDISHFKNNAQVVIDFKKGEFELKKLESYSIIDTVPNFEVKKGDEVKINLKAHQTFRFSNGEKKAVYYKLSEDFPLYYVQEFDSIQQGKFAQGMRLIQGELSDINSECNTPLTSEEHQNKYGYWEYFAENAMVKLAYFSYNLREKYEWFPIGELKSELIINNANKIQKNVSYLENGQIKSELLQQNGGNQYRITYNFYLDNGKLIMRKVYHSSNGINKEKLIERTTFYDSGELRMHETLGKNYNIRKYDKDGKIQH</sequence>
<reference evidence="2 3" key="1">
    <citation type="submission" date="2017-12" db="EMBL/GenBank/DDBJ databases">
        <title>The draft genome sequence of Brumimicrobium saltpan LHR20.</title>
        <authorList>
            <person name="Do Z.-J."/>
            <person name="Luo H.-R."/>
        </authorList>
    </citation>
    <scope>NUCLEOTIDE SEQUENCE [LARGE SCALE GENOMIC DNA]</scope>
    <source>
        <strain evidence="2 3">LHR20</strain>
    </source>
</reference>
<accession>A0A2I0QZT2</accession>
<proteinExistence type="predicted"/>
<evidence type="ECO:0000313" key="3">
    <source>
        <dbReference type="Proteomes" id="UP000236654"/>
    </source>
</evidence>
<gene>
    <name evidence="2" type="ORF">CW751_13320</name>
</gene>
<dbReference type="Gene3D" id="3.90.930.1">
    <property type="match status" value="1"/>
</dbReference>
<dbReference type="OrthoDB" id="9785122at2"/>
<evidence type="ECO:0000256" key="1">
    <source>
        <dbReference type="SAM" id="SignalP"/>
    </source>
</evidence>
<keyword evidence="1" id="KW-0732">Signal</keyword>